<keyword evidence="2" id="KW-1185">Reference proteome</keyword>
<organism evidence="1 2">
    <name type="scientific">Diphasiastrum complanatum</name>
    <name type="common">Issler's clubmoss</name>
    <name type="synonym">Lycopodium complanatum</name>
    <dbReference type="NCBI Taxonomy" id="34168"/>
    <lineage>
        <taxon>Eukaryota</taxon>
        <taxon>Viridiplantae</taxon>
        <taxon>Streptophyta</taxon>
        <taxon>Embryophyta</taxon>
        <taxon>Tracheophyta</taxon>
        <taxon>Lycopodiopsida</taxon>
        <taxon>Lycopodiales</taxon>
        <taxon>Lycopodiaceae</taxon>
        <taxon>Lycopodioideae</taxon>
        <taxon>Diphasiastrum</taxon>
    </lineage>
</organism>
<accession>A0ACC2AP65</accession>
<name>A0ACC2AP65_DIPCM</name>
<gene>
    <name evidence="1" type="ORF">O6H91_20G031400</name>
</gene>
<comment type="caution">
    <text evidence="1">The sequence shown here is derived from an EMBL/GenBank/DDBJ whole genome shotgun (WGS) entry which is preliminary data.</text>
</comment>
<dbReference type="Proteomes" id="UP001162992">
    <property type="component" value="Chromosome 20"/>
</dbReference>
<protein>
    <submittedName>
        <fullName evidence="1">Uncharacterized protein</fullName>
    </submittedName>
</protein>
<evidence type="ECO:0000313" key="2">
    <source>
        <dbReference type="Proteomes" id="UP001162992"/>
    </source>
</evidence>
<reference evidence="2" key="1">
    <citation type="journal article" date="2024" name="Proc. Natl. Acad. Sci. U.S.A.">
        <title>Extraordinary preservation of gene collinearity over three hundred million years revealed in homosporous lycophytes.</title>
        <authorList>
            <person name="Li C."/>
            <person name="Wickell D."/>
            <person name="Kuo L.Y."/>
            <person name="Chen X."/>
            <person name="Nie B."/>
            <person name="Liao X."/>
            <person name="Peng D."/>
            <person name="Ji J."/>
            <person name="Jenkins J."/>
            <person name="Williams M."/>
            <person name="Shu S."/>
            <person name="Plott C."/>
            <person name="Barry K."/>
            <person name="Rajasekar S."/>
            <person name="Grimwood J."/>
            <person name="Han X."/>
            <person name="Sun S."/>
            <person name="Hou Z."/>
            <person name="He W."/>
            <person name="Dai G."/>
            <person name="Sun C."/>
            <person name="Schmutz J."/>
            <person name="Leebens-Mack J.H."/>
            <person name="Li F.W."/>
            <person name="Wang L."/>
        </authorList>
    </citation>
    <scope>NUCLEOTIDE SEQUENCE [LARGE SCALE GENOMIC DNA]</scope>
    <source>
        <strain evidence="2">cv. PW_Plant_1</strain>
    </source>
</reference>
<evidence type="ECO:0000313" key="1">
    <source>
        <dbReference type="EMBL" id="KAJ7519276.1"/>
    </source>
</evidence>
<dbReference type="EMBL" id="CM055111">
    <property type="protein sequence ID" value="KAJ7519276.1"/>
    <property type="molecule type" value="Genomic_DNA"/>
</dbReference>
<proteinExistence type="predicted"/>
<sequence length="929" mass="104702">MMKRGLSSSFTEVTGDGLTRFYGNRGCSSCLQWHFPRALLLLRPRATGQQRRENKLWKQFFSDTSQWWDHRFDKANSKYPDFKHKETQEGLWIDRWSTPQWVKAKLSAMASGTVQRSVFSWTADIRRCVQNGEERKALEKYQKMQAQGVDPDKFTFVPVLKACANLSVLEEGRSVHSQIIDRGFEFDVFVGNGLIDMYSKCGSIDDARRVFDDMAERDRVSWNAMIMGYVKCGQGEKGLNLFKQMQQNGIEPDNATFVAALTACASLTALEDGKCVHTQIIQSGCESNVVVASCLIDMYAKCGSIEDARKVFDGMPMRSVVPWSTMIVSYVKCGQAGEALYLFRMMQQQGVEPDGVTFMGALNACASLASLEEGRYVHALAIRNGYATHMVIENCLIDMYTKCGRVEDARRVFKNMLERDVVSWSAMILGYARCDEAEKSMELYVQMQQDKVEPHNFTFAGVLKACSILATLEEGRHVHKQVIQTGWELNVYVGNCLVDMYAKCRSIDDACRVFNNLSERDVVSWSSMIVGYVKCGQGQKALKLFRKMQQEQVDPERVTFVGALNSCASVAALEEGRYVHEQVIQSGWESDLIVGNCLIDMYAKCGSIEDARNVFDNMPARDVFSWGAMTMGYAMHGLGKDALHLFDKMCQEGTEMDSALFLCLLSACSHAGLLDEGQYYFECMTPVYALAAKVEHYSCIVDLLGRSGCLNEADDIVNSMPCKPDLSVWRALLGACRIYGNVQMGERAAKHLLDLEPENSSGYVLLSNLYATSGKWDSSTKVQHMRKKRSVRKEPGCTWIEVNNQLHTFVVNDKDHPQISRIKAELKTLSEKMRKIGYVPDTQFVLHDVEKDLKEASLLHHSEKLAIAFGLISTPPGTPLRIFKNLRVCGDCHTATRFISKIVGRAILVRDANRFHHFKDGFCSCNDYW</sequence>